<proteinExistence type="inferred from homology"/>
<evidence type="ECO:0000256" key="4">
    <source>
        <dbReference type="ARBA" id="ARBA00023040"/>
    </source>
</evidence>
<protein>
    <recommendedName>
        <fullName evidence="11">G-protein coupled receptors family 1 profile domain-containing protein</fullName>
    </recommendedName>
</protein>
<dbReference type="GO" id="GO:0007200">
    <property type="term" value="P:phospholipase C-activating G protein-coupled receptor signaling pathway"/>
    <property type="evidence" value="ECO:0007669"/>
    <property type="project" value="TreeGrafter"/>
</dbReference>
<comment type="caution">
    <text evidence="12">The sequence shown here is derived from an EMBL/GenBank/DDBJ whole genome shotgun (WGS) entry which is preliminary data.</text>
</comment>
<dbReference type="GO" id="GO:0004930">
    <property type="term" value="F:G protein-coupled receptor activity"/>
    <property type="evidence" value="ECO:0007669"/>
    <property type="project" value="UniProtKB-KW"/>
</dbReference>
<evidence type="ECO:0000256" key="2">
    <source>
        <dbReference type="ARBA" id="ARBA00022692"/>
    </source>
</evidence>
<feature type="transmembrane region" description="Helical" evidence="10">
    <location>
        <begin position="96"/>
        <end position="115"/>
    </location>
</feature>
<dbReference type="InterPro" id="IPR000276">
    <property type="entry name" value="GPCR_Rhodpsn"/>
</dbReference>
<evidence type="ECO:0000256" key="5">
    <source>
        <dbReference type="ARBA" id="ARBA00023136"/>
    </source>
</evidence>
<dbReference type="GO" id="GO:0006954">
    <property type="term" value="P:inflammatory response"/>
    <property type="evidence" value="ECO:0007669"/>
    <property type="project" value="TreeGrafter"/>
</dbReference>
<evidence type="ECO:0000256" key="1">
    <source>
        <dbReference type="ARBA" id="ARBA00004141"/>
    </source>
</evidence>
<feature type="transmembrane region" description="Helical" evidence="10">
    <location>
        <begin position="142"/>
        <end position="165"/>
    </location>
</feature>
<evidence type="ECO:0000256" key="10">
    <source>
        <dbReference type="SAM" id="Phobius"/>
    </source>
</evidence>
<dbReference type="GO" id="GO:0007204">
    <property type="term" value="P:positive regulation of cytosolic calcium ion concentration"/>
    <property type="evidence" value="ECO:0007669"/>
    <property type="project" value="TreeGrafter"/>
</dbReference>
<keyword evidence="4" id="KW-0297">G-protein coupled receptor</keyword>
<evidence type="ECO:0000313" key="12">
    <source>
        <dbReference type="EMBL" id="KAG5837183.1"/>
    </source>
</evidence>
<accession>A0A9D3LYE7</accession>
<dbReference type="Gene3D" id="1.20.1070.10">
    <property type="entry name" value="Rhodopsin 7-helix transmembrane proteins"/>
    <property type="match status" value="1"/>
</dbReference>
<keyword evidence="6" id="KW-0675">Receptor</keyword>
<evidence type="ECO:0000256" key="9">
    <source>
        <dbReference type="SAM" id="MobiDB-lite"/>
    </source>
</evidence>
<sequence>MGDGVPNAALSELAVVPAPGPGGPAVLPVAAPADGSAGPGPALALWPGGLQASSCRVQPDHVLQRPAAGAHQPGPLAAGHPARVVPEPTDPRHARWVCLGAWALALVLSLPHVFYMQKVSMGSDKVVCSPSLSRQASLVVNIVQFLLGFLLPFLIIVACHWVVYARTAQGPSRGRGGGARSRRTRRVIGAVVVSFFLCWLPLHVTDFLLRVTPHESPRISSLRLASVLTLCLAYFNSCLNPLLYVCLGRSFKDSMRQSFRGMLSFMAEEPSRSGPSFSVTKSTSDNIQEKTM</sequence>
<dbReference type="GO" id="GO:0005886">
    <property type="term" value="C:plasma membrane"/>
    <property type="evidence" value="ECO:0007669"/>
    <property type="project" value="TreeGrafter"/>
</dbReference>
<organism evidence="12 13">
    <name type="scientific">Anguilla anguilla</name>
    <name type="common">European freshwater eel</name>
    <name type="synonym">Muraena anguilla</name>
    <dbReference type="NCBI Taxonomy" id="7936"/>
    <lineage>
        <taxon>Eukaryota</taxon>
        <taxon>Metazoa</taxon>
        <taxon>Chordata</taxon>
        <taxon>Craniata</taxon>
        <taxon>Vertebrata</taxon>
        <taxon>Euteleostomi</taxon>
        <taxon>Actinopterygii</taxon>
        <taxon>Neopterygii</taxon>
        <taxon>Teleostei</taxon>
        <taxon>Anguilliformes</taxon>
        <taxon>Anguillidae</taxon>
        <taxon>Anguilla</taxon>
    </lineage>
</organism>
<feature type="domain" description="G-protein coupled receptors family 1 profile" evidence="11">
    <location>
        <begin position="76"/>
        <end position="244"/>
    </location>
</feature>
<feature type="region of interest" description="Disordered" evidence="9">
    <location>
        <begin position="268"/>
        <end position="292"/>
    </location>
</feature>
<dbReference type="InterPro" id="IPR017452">
    <property type="entry name" value="GPCR_Rhodpsn_7TM"/>
</dbReference>
<dbReference type="InterPro" id="IPR000826">
    <property type="entry name" value="Formyl_rcpt-rel"/>
</dbReference>
<keyword evidence="5 10" id="KW-0472">Membrane</keyword>
<comment type="similarity">
    <text evidence="8">Belongs to the chemokine-like receptor (CMKLR) family.</text>
</comment>
<dbReference type="PROSITE" id="PS50262">
    <property type="entry name" value="G_PROTEIN_RECEP_F1_2"/>
    <property type="match status" value="1"/>
</dbReference>
<dbReference type="PANTHER" id="PTHR24225">
    <property type="entry name" value="CHEMOTACTIC RECEPTOR"/>
    <property type="match status" value="1"/>
</dbReference>
<dbReference type="PRINTS" id="PR00237">
    <property type="entry name" value="GPCRRHODOPSN"/>
</dbReference>
<evidence type="ECO:0000256" key="7">
    <source>
        <dbReference type="ARBA" id="ARBA00023224"/>
    </source>
</evidence>
<keyword evidence="3 10" id="KW-1133">Transmembrane helix</keyword>
<evidence type="ECO:0000313" key="13">
    <source>
        <dbReference type="Proteomes" id="UP001044222"/>
    </source>
</evidence>
<evidence type="ECO:0000256" key="3">
    <source>
        <dbReference type="ARBA" id="ARBA00022989"/>
    </source>
</evidence>
<feature type="compositionally biased region" description="Polar residues" evidence="9">
    <location>
        <begin position="273"/>
        <end position="286"/>
    </location>
</feature>
<feature type="transmembrane region" description="Helical" evidence="10">
    <location>
        <begin position="186"/>
        <end position="204"/>
    </location>
</feature>
<keyword evidence="2 10" id="KW-0812">Transmembrane</keyword>
<keyword evidence="7" id="KW-0807">Transducer</keyword>
<dbReference type="GO" id="GO:0004878">
    <property type="term" value="F:complement component C5a receptor activity"/>
    <property type="evidence" value="ECO:0007669"/>
    <property type="project" value="TreeGrafter"/>
</dbReference>
<evidence type="ECO:0000259" key="11">
    <source>
        <dbReference type="PROSITE" id="PS50262"/>
    </source>
</evidence>
<dbReference type="AlphaFoldDB" id="A0A9D3LYE7"/>
<feature type="transmembrane region" description="Helical" evidence="10">
    <location>
        <begin position="224"/>
        <end position="247"/>
    </location>
</feature>
<dbReference type="SUPFAM" id="SSF81321">
    <property type="entry name" value="Family A G protein-coupled receptor-like"/>
    <property type="match status" value="1"/>
</dbReference>
<dbReference type="EMBL" id="JAFIRN010000013">
    <property type="protein sequence ID" value="KAG5837183.1"/>
    <property type="molecule type" value="Genomic_DNA"/>
</dbReference>
<gene>
    <name evidence="12" type="ORF">ANANG_G00236590</name>
</gene>
<dbReference type="PANTHER" id="PTHR24225:SF56">
    <property type="entry name" value="C5A ANAPHYLATOXIN CHEMOTACTIC RECEPTOR 1"/>
    <property type="match status" value="1"/>
</dbReference>
<keyword evidence="13" id="KW-1185">Reference proteome</keyword>
<name>A0A9D3LYE7_ANGAN</name>
<evidence type="ECO:0000256" key="8">
    <source>
        <dbReference type="ARBA" id="ARBA00025736"/>
    </source>
</evidence>
<dbReference type="Pfam" id="PF00001">
    <property type="entry name" value="7tm_1"/>
    <property type="match status" value="1"/>
</dbReference>
<reference evidence="12" key="1">
    <citation type="submission" date="2021-01" db="EMBL/GenBank/DDBJ databases">
        <title>A chromosome-scale assembly of European eel, Anguilla anguilla.</title>
        <authorList>
            <person name="Henkel C."/>
            <person name="Jong-Raadsen S.A."/>
            <person name="Dufour S."/>
            <person name="Weltzien F.-A."/>
            <person name="Palstra A.P."/>
            <person name="Pelster B."/>
            <person name="Spaink H.P."/>
            <person name="Van Den Thillart G.E."/>
            <person name="Jansen H."/>
            <person name="Zahm M."/>
            <person name="Klopp C."/>
            <person name="Cedric C."/>
            <person name="Louis A."/>
            <person name="Berthelot C."/>
            <person name="Parey E."/>
            <person name="Roest Crollius H."/>
            <person name="Montfort J."/>
            <person name="Robinson-Rechavi M."/>
            <person name="Bucao C."/>
            <person name="Bouchez O."/>
            <person name="Gislard M."/>
            <person name="Lluch J."/>
            <person name="Milhes M."/>
            <person name="Lampietro C."/>
            <person name="Lopez Roques C."/>
            <person name="Donnadieu C."/>
            <person name="Braasch I."/>
            <person name="Desvignes T."/>
            <person name="Postlethwait J."/>
            <person name="Bobe J."/>
            <person name="Guiguen Y."/>
            <person name="Dirks R."/>
        </authorList>
    </citation>
    <scope>NUCLEOTIDE SEQUENCE</scope>
    <source>
        <strain evidence="12">Tag_6206</strain>
        <tissue evidence="12">Liver</tissue>
    </source>
</reference>
<comment type="subcellular location">
    <subcellularLocation>
        <location evidence="1">Membrane</location>
        <topology evidence="1">Multi-pass membrane protein</topology>
    </subcellularLocation>
</comment>
<dbReference type="Proteomes" id="UP001044222">
    <property type="component" value="Chromosome 13"/>
</dbReference>
<evidence type="ECO:0000256" key="6">
    <source>
        <dbReference type="ARBA" id="ARBA00023170"/>
    </source>
</evidence>